<dbReference type="AlphaFoldDB" id="A0A183AQ47"/>
<feature type="compositionally biased region" description="Basic and acidic residues" evidence="1">
    <location>
        <begin position="53"/>
        <end position="67"/>
    </location>
</feature>
<reference evidence="4" key="1">
    <citation type="submission" date="2016-06" db="UniProtKB">
        <authorList>
            <consortium name="WormBaseParasite"/>
        </authorList>
    </citation>
    <scope>IDENTIFICATION</scope>
</reference>
<protein>
    <submittedName>
        <fullName evidence="4">Mediator of RNA polymerase II transcription subunit 7</fullName>
    </submittedName>
</protein>
<dbReference type="Proteomes" id="UP000272942">
    <property type="component" value="Unassembled WGS sequence"/>
</dbReference>
<name>A0A183AQ47_9TREM</name>
<evidence type="ECO:0000256" key="1">
    <source>
        <dbReference type="SAM" id="MobiDB-lite"/>
    </source>
</evidence>
<evidence type="ECO:0000313" key="3">
    <source>
        <dbReference type="Proteomes" id="UP000272942"/>
    </source>
</evidence>
<gene>
    <name evidence="2" type="ORF">ECPE_LOCUS9082</name>
</gene>
<keyword evidence="3" id="KW-1185">Reference proteome</keyword>
<dbReference type="WBParaSite" id="ECPE_0000911001-mRNA-1">
    <property type="protein sequence ID" value="ECPE_0000911001-mRNA-1"/>
    <property type="gene ID" value="ECPE_0000911001"/>
</dbReference>
<evidence type="ECO:0000313" key="4">
    <source>
        <dbReference type="WBParaSite" id="ECPE_0000911001-mRNA-1"/>
    </source>
</evidence>
<feature type="region of interest" description="Disordered" evidence="1">
    <location>
        <begin position="36"/>
        <end position="92"/>
    </location>
</feature>
<accession>A0A183AQ47</accession>
<dbReference type="EMBL" id="UZAN01046888">
    <property type="protein sequence ID" value="VDP84732.1"/>
    <property type="molecule type" value="Genomic_DNA"/>
</dbReference>
<sequence>MKDKQTSNNEEQKKQKELVELLSNVVIRTLSETQGPWNHYYRMPPAYGPPPEGEMHPVRNPDPRNFTDKQSGGNKPEDATPNTAKNDVRSMQPPAFYGSNYMMVNRVFWTRLFPLTVNPQLIHETLYKMFATGDL</sequence>
<evidence type="ECO:0000313" key="2">
    <source>
        <dbReference type="EMBL" id="VDP84732.1"/>
    </source>
</evidence>
<proteinExistence type="predicted"/>
<organism evidence="4">
    <name type="scientific">Echinostoma caproni</name>
    <dbReference type="NCBI Taxonomy" id="27848"/>
    <lineage>
        <taxon>Eukaryota</taxon>
        <taxon>Metazoa</taxon>
        <taxon>Spiralia</taxon>
        <taxon>Lophotrochozoa</taxon>
        <taxon>Platyhelminthes</taxon>
        <taxon>Trematoda</taxon>
        <taxon>Digenea</taxon>
        <taxon>Plagiorchiida</taxon>
        <taxon>Echinostomata</taxon>
        <taxon>Echinostomatoidea</taxon>
        <taxon>Echinostomatidae</taxon>
        <taxon>Echinostoma</taxon>
    </lineage>
</organism>
<reference evidence="2 3" key="2">
    <citation type="submission" date="2018-11" db="EMBL/GenBank/DDBJ databases">
        <authorList>
            <consortium name="Pathogen Informatics"/>
        </authorList>
    </citation>
    <scope>NUCLEOTIDE SEQUENCE [LARGE SCALE GENOMIC DNA]</scope>
    <source>
        <strain evidence="2 3">Egypt</strain>
    </source>
</reference>